<name>A0AAW2FN69_9HYME</name>
<gene>
    <name evidence="1" type="ORF">PUN28_011199</name>
</gene>
<reference evidence="1 2" key="1">
    <citation type="submission" date="2023-03" db="EMBL/GenBank/DDBJ databases">
        <title>High recombination rates correlate with genetic variation in Cardiocondyla obscurior ants.</title>
        <authorList>
            <person name="Errbii M."/>
        </authorList>
    </citation>
    <scope>NUCLEOTIDE SEQUENCE [LARGE SCALE GENOMIC DNA]</scope>
    <source>
        <strain evidence="1">Alpha-2009</strain>
        <tissue evidence="1">Whole body</tissue>
    </source>
</reference>
<evidence type="ECO:0000313" key="2">
    <source>
        <dbReference type="Proteomes" id="UP001430953"/>
    </source>
</evidence>
<keyword evidence="2" id="KW-1185">Reference proteome</keyword>
<protein>
    <submittedName>
        <fullName evidence="1">Uncharacterized protein</fullName>
    </submittedName>
</protein>
<evidence type="ECO:0000313" key="1">
    <source>
        <dbReference type="EMBL" id="KAL0116171.1"/>
    </source>
</evidence>
<proteinExistence type="predicted"/>
<dbReference type="AlphaFoldDB" id="A0AAW2FN69"/>
<sequence>MEFFLSPFDRPRFRCVEKFANPGGRPREREREYLFYANSATHMANAFADEYRIQITEKRFLLHATHRRKKGNIFLRTPTLIYYKITRKFYLYLIRNILINLCKF</sequence>
<comment type="caution">
    <text evidence="1">The sequence shown here is derived from an EMBL/GenBank/DDBJ whole genome shotgun (WGS) entry which is preliminary data.</text>
</comment>
<dbReference type="EMBL" id="JADYXP020000010">
    <property type="protein sequence ID" value="KAL0116171.1"/>
    <property type="molecule type" value="Genomic_DNA"/>
</dbReference>
<organism evidence="1 2">
    <name type="scientific">Cardiocondyla obscurior</name>
    <dbReference type="NCBI Taxonomy" id="286306"/>
    <lineage>
        <taxon>Eukaryota</taxon>
        <taxon>Metazoa</taxon>
        <taxon>Ecdysozoa</taxon>
        <taxon>Arthropoda</taxon>
        <taxon>Hexapoda</taxon>
        <taxon>Insecta</taxon>
        <taxon>Pterygota</taxon>
        <taxon>Neoptera</taxon>
        <taxon>Endopterygota</taxon>
        <taxon>Hymenoptera</taxon>
        <taxon>Apocrita</taxon>
        <taxon>Aculeata</taxon>
        <taxon>Formicoidea</taxon>
        <taxon>Formicidae</taxon>
        <taxon>Myrmicinae</taxon>
        <taxon>Cardiocondyla</taxon>
    </lineage>
</organism>
<dbReference type="Proteomes" id="UP001430953">
    <property type="component" value="Unassembled WGS sequence"/>
</dbReference>
<accession>A0AAW2FN69</accession>